<dbReference type="RefSeq" id="WP_004217987.1">
    <property type="nucleotide sequence ID" value="NC_016845.1"/>
</dbReference>
<evidence type="ECO:0000313" key="1">
    <source>
        <dbReference type="EMBL" id="AEW61247.1"/>
    </source>
</evidence>
<dbReference type="GeneID" id="11847567"/>
<protein>
    <submittedName>
        <fullName evidence="1">Uncharacterized protein</fullName>
    </submittedName>
</protein>
<dbReference type="STRING" id="1125630.KPHS_25490"/>
<dbReference type="PATRIC" id="fig|1125630.4.peg.2476"/>
<dbReference type="EMBL" id="CP003200">
    <property type="protein sequence ID" value="AEW61247.1"/>
    <property type="molecule type" value="Genomic_DNA"/>
</dbReference>
<dbReference type="AlphaFoldDB" id="A0A0H3GSN1"/>
<dbReference type="Proteomes" id="UP000007841">
    <property type="component" value="Chromosome"/>
</dbReference>
<proteinExistence type="predicted"/>
<keyword evidence="2" id="KW-1185">Reference proteome</keyword>
<dbReference type="HOGENOM" id="CLU_3365412_0_0_6"/>
<dbReference type="KEGG" id="kpm:KPHS_25490"/>
<dbReference type="RefSeq" id="YP_005226849.1">
    <property type="nucleotide sequence ID" value="NC_016845.1"/>
</dbReference>
<evidence type="ECO:0000313" key="2">
    <source>
        <dbReference type="Proteomes" id="UP000007841"/>
    </source>
</evidence>
<accession>A0A0H3GSN1</accession>
<organism evidence="1 2">
    <name type="scientific">Klebsiella pneumoniae subsp. pneumoniae (strain HS11286)</name>
    <dbReference type="NCBI Taxonomy" id="1125630"/>
    <lineage>
        <taxon>Bacteria</taxon>
        <taxon>Pseudomonadati</taxon>
        <taxon>Pseudomonadota</taxon>
        <taxon>Gammaproteobacteria</taxon>
        <taxon>Enterobacterales</taxon>
        <taxon>Enterobacteriaceae</taxon>
        <taxon>Klebsiella/Raoultella group</taxon>
        <taxon>Klebsiella</taxon>
        <taxon>Klebsiella pneumoniae complex</taxon>
    </lineage>
</organism>
<sequence length="42" mass="4988">MLKWKSTMWVTLYDFSNACYFFAEVIYQQAGVKFVEADILTE</sequence>
<gene>
    <name evidence="1" type="ordered locus">KPHS_25490</name>
</gene>
<reference evidence="1 2" key="1">
    <citation type="journal article" date="2012" name="J. Bacteriol.">
        <title>Complete genome sequence of Klebsiella pneumoniae subsp. pneumoniae HS11286, a multidrug-resistant strain isolated from human sputum.</title>
        <authorList>
            <person name="Liu P."/>
            <person name="Li P."/>
            <person name="Jiang X."/>
            <person name="Bi D."/>
            <person name="Xie Y."/>
            <person name="Tai C."/>
            <person name="Deng Z."/>
            <person name="Rajakumar K."/>
            <person name="Ou H.Y."/>
        </authorList>
    </citation>
    <scope>NUCLEOTIDE SEQUENCE [LARGE SCALE GENOMIC DNA]</scope>
    <source>
        <strain evidence="1 2">HS11286</strain>
    </source>
</reference>
<name>A0A0H3GSN1_KLEPH</name>